<gene>
    <name evidence="1" type="ORF">OXH55_03115</name>
</gene>
<comment type="caution">
    <text evidence="1">The sequence shown here is derived from an EMBL/GenBank/DDBJ whole genome shotgun (WGS) entry which is preliminary data.</text>
</comment>
<dbReference type="Proteomes" id="UP001079657">
    <property type="component" value="Unassembled WGS sequence"/>
</dbReference>
<accession>A0ABT4CKS0</accession>
<keyword evidence="2" id="KW-1185">Reference proteome</keyword>
<evidence type="ECO:0000313" key="1">
    <source>
        <dbReference type="EMBL" id="MCY6369639.1"/>
    </source>
</evidence>
<name>A0ABT4CKS0_9CLOT</name>
<dbReference type="RefSeq" id="WP_268048013.1">
    <property type="nucleotide sequence ID" value="NZ_JAPQES010000001.1"/>
</dbReference>
<protein>
    <submittedName>
        <fullName evidence="1">DUF3892 domain-containing protein</fullName>
    </submittedName>
</protein>
<dbReference type="EMBL" id="JAPQES010000001">
    <property type="protein sequence ID" value="MCY6369639.1"/>
    <property type="molecule type" value="Genomic_DNA"/>
</dbReference>
<evidence type="ECO:0000313" key="2">
    <source>
        <dbReference type="Proteomes" id="UP001079657"/>
    </source>
</evidence>
<reference evidence="1" key="1">
    <citation type="submission" date="2022-12" db="EMBL/GenBank/DDBJ databases">
        <authorList>
            <person name="Wang J."/>
        </authorList>
    </citation>
    <scope>NUCLEOTIDE SEQUENCE</scope>
    <source>
        <strain evidence="1">HY-42-06</strain>
    </source>
</reference>
<sequence>MMYGNLEFEHVITNIEKDENGEIMGYKLEDGRSISKYEAIELSREGAIAGISLEILEKREEFLESLPKEEVNMNLWNLQVIDEG</sequence>
<dbReference type="InterPro" id="IPR024997">
    <property type="entry name" value="DUF3892"/>
</dbReference>
<organism evidence="1 2">
    <name type="scientific">Clostridium ganghwense</name>
    <dbReference type="NCBI Taxonomy" id="312089"/>
    <lineage>
        <taxon>Bacteria</taxon>
        <taxon>Bacillati</taxon>
        <taxon>Bacillota</taxon>
        <taxon>Clostridia</taxon>
        <taxon>Eubacteriales</taxon>
        <taxon>Clostridiaceae</taxon>
        <taxon>Clostridium</taxon>
    </lineage>
</organism>
<dbReference type="Pfam" id="PF13031">
    <property type="entry name" value="DUF3892"/>
    <property type="match status" value="1"/>
</dbReference>
<proteinExistence type="predicted"/>